<accession>A0A0D0AU66</accession>
<dbReference type="EMBL" id="KN835425">
    <property type="protein sequence ID" value="KIK37867.1"/>
    <property type="molecule type" value="Genomic_DNA"/>
</dbReference>
<dbReference type="InParanoid" id="A0A0D0AU66"/>
<evidence type="ECO:0000313" key="1">
    <source>
        <dbReference type="EMBL" id="KIK37867.1"/>
    </source>
</evidence>
<proteinExistence type="predicted"/>
<evidence type="ECO:0000313" key="2">
    <source>
        <dbReference type="Proteomes" id="UP000054485"/>
    </source>
</evidence>
<organism evidence="1 2">
    <name type="scientific">Suillus luteus UH-Slu-Lm8-n1</name>
    <dbReference type="NCBI Taxonomy" id="930992"/>
    <lineage>
        <taxon>Eukaryota</taxon>
        <taxon>Fungi</taxon>
        <taxon>Dikarya</taxon>
        <taxon>Basidiomycota</taxon>
        <taxon>Agaricomycotina</taxon>
        <taxon>Agaricomycetes</taxon>
        <taxon>Agaricomycetidae</taxon>
        <taxon>Boletales</taxon>
        <taxon>Suillineae</taxon>
        <taxon>Suillaceae</taxon>
        <taxon>Suillus</taxon>
    </lineage>
</organism>
<dbReference type="Proteomes" id="UP000054485">
    <property type="component" value="Unassembled WGS sequence"/>
</dbReference>
<sequence length="79" mass="8687">MTSFSLHLLGSRSSHLQAGSYVPFESSSNFALDADLPSGLPCSKFCTHLPWTLLLGDNGFPYSQHADYDFHVQQSTNAH</sequence>
<reference evidence="2" key="2">
    <citation type="submission" date="2015-01" db="EMBL/GenBank/DDBJ databases">
        <title>Evolutionary Origins and Diversification of the Mycorrhizal Mutualists.</title>
        <authorList>
            <consortium name="DOE Joint Genome Institute"/>
            <consortium name="Mycorrhizal Genomics Consortium"/>
            <person name="Kohler A."/>
            <person name="Kuo A."/>
            <person name="Nagy L.G."/>
            <person name="Floudas D."/>
            <person name="Copeland A."/>
            <person name="Barry K.W."/>
            <person name="Cichocki N."/>
            <person name="Veneault-Fourrey C."/>
            <person name="LaButti K."/>
            <person name="Lindquist E.A."/>
            <person name="Lipzen A."/>
            <person name="Lundell T."/>
            <person name="Morin E."/>
            <person name="Murat C."/>
            <person name="Riley R."/>
            <person name="Ohm R."/>
            <person name="Sun H."/>
            <person name="Tunlid A."/>
            <person name="Henrissat B."/>
            <person name="Grigoriev I.V."/>
            <person name="Hibbett D.S."/>
            <person name="Martin F."/>
        </authorList>
    </citation>
    <scope>NUCLEOTIDE SEQUENCE [LARGE SCALE GENOMIC DNA]</scope>
    <source>
        <strain evidence="2">UH-Slu-Lm8-n1</strain>
    </source>
</reference>
<protein>
    <submittedName>
        <fullName evidence="1">Uncharacterized protein</fullName>
    </submittedName>
</protein>
<gene>
    <name evidence="1" type="ORF">CY34DRAFT_809960</name>
</gene>
<dbReference type="HOGENOM" id="CLU_2612694_0_0_1"/>
<name>A0A0D0AU66_9AGAM</name>
<dbReference type="AlphaFoldDB" id="A0A0D0AU66"/>
<reference evidence="1 2" key="1">
    <citation type="submission" date="2014-04" db="EMBL/GenBank/DDBJ databases">
        <authorList>
            <consortium name="DOE Joint Genome Institute"/>
            <person name="Kuo A."/>
            <person name="Ruytinx J."/>
            <person name="Rineau F."/>
            <person name="Colpaert J."/>
            <person name="Kohler A."/>
            <person name="Nagy L.G."/>
            <person name="Floudas D."/>
            <person name="Copeland A."/>
            <person name="Barry K.W."/>
            <person name="Cichocki N."/>
            <person name="Veneault-Fourrey C."/>
            <person name="LaButti K."/>
            <person name="Lindquist E.A."/>
            <person name="Lipzen A."/>
            <person name="Lundell T."/>
            <person name="Morin E."/>
            <person name="Murat C."/>
            <person name="Sun H."/>
            <person name="Tunlid A."/>
            <person name="Henrissat B."/>
            <person name="Grigoriev I.V."/>
            <person name="Hibbett D.S."/>
            <person name="Martin F."/>
            <person name="Nordberg H.P."/>
            <person name="Cantor M.N."/>
            <person name="Hua S.X."/>
        </authorList>
    </citation>
    <scope>NUCLEOTIDE SEQUENCE [LARGE SCALE GENOMIC DNA]</scope>
    <source>
        <strain evidence="1 2">UH-Slu-Lm8-n1</strain>
    </source>
</reference>
<dbReference type="OrthoDB" id="10424721at2759"/>
<feature type="non-terminal residue" evidence="1">
    <location>
        <position position="79"/>
    </location>
</feature>
<keyword evidence="2" id="KW-1185">Reference proteome</keyword>